<dbReference type="InterPro" id="IPR050624">
    <property type="entry name" value="HTH-type_Tx_Regulator"/>
</dbReference>
<dbReference type="InterPro" id="IPR036271">
    <property type="entry name" value="Tet_transcr_reg_TetR-rel_C_sf"/>
</dbReference>
<dbReference type="PRINTS" id="PR00455">
    <property type="entry name" value="HTHTETR"/>
</dbReference>
<gene>
    <name evidence="5" type="ORF">PJ311_02365</name>
</gene>
<dbReference type="InterPro" id="IPR001647">
    <property type="entry name" value="HTH_TetR"/>
</dbReference>
<dbReference type="InterPro" id="IPR009057">
    <property type="entry name" value="Homeodomain-like_sf"/>
</dbReference>
<evidence type="ECO:0000259" key="4">
    <source>
        <dbReference type="PROSITE" id="PS50977"/>
    </source>
</evidence>
<evidence type="ECO:0000313" key="6">
    <source>
        <dbReference type="Proteomes" id="UP001211894"/>
    </source>
</evidence>
<keyword evidence="2 3" id="KW-0238">DNA-binding</keyword>
<evidence type="ECO:0000256" key="3">
    <source>
        <dbReference type="PROSITE-ProRule" id="PRU00335"/>
    </source>
</evidence>
<accession>A0ABT4X180</accession>
<feature type="DNA-binding region" description="H-T-H motif" evidence="3">
    <location>
        <begin position="43"/>
        <end position="62"/>
    </location>
</feature>
<protein>
    <submittedName>
        <fullName evidence="5">TetR/AcrR family transcriptional regulator</fullName>
    </submittedName>
</protein>
<dbReference type="PANTHER" id="PTHR43479">
    <property type="entry name" value="ACREF/ENVCD OPERON REPRESSOR-RELATED"/>
    <property type="match status" value="1"/>
</dbReference>
<evidence type="ECO:0000313" key="5">
    <source>
        <dbReference type="EMBL" id="MDA7025454.1"/>
    </source>
</evidence>
<dbReference type="SUPFAM" id="SSF46689">
    <property type="entry name" value="Homeodomain-like"/>
    <property type="match status" value="1"/>
</dbReference>
<proteinExistence type="predicted"/>
<comment type="caution">
    <text evidence="5">The sequence shown here is derived from an EMBL/GenBank/DDBJ whole genome shotgun (WGS) entry which is preliminary data.</text>
</comment>
<name>A0ABT4X180_9BACI</name>
<organism evidence="5 6">
    <name type="scientific">Bacillus changyiensis</name>
    <dbReference type="NCBI Taxonomy" id="3004103"/>
    <lineage>
        <taxon>Bacteria</taxon>
        <taxon>Bacillati</taxon>
        <taxon>Bacillota</taxon>
        <taxon>Bacilli</taxon>
        <taxon>Bacillales</taxon>
        <taxon>Bacillaceae</taxon>
        <taxon>Bacillus</taxon>
    </lineage>
</organism>
<dbReference type="Gene3D" id="1.10.357.10">
    <property type="entry name" value="Tetracycline Repressor, domain 2"/>
    <property type="match status" value="1"/>
</dbReference>
<dbReference type="Proteomes" id="UP001211894">
    <property type="component" value="Unassembled WGS sequence"/>
</dbReference>
<keyword evidence="6" id="KW-1185">Reference proteome</keyword>
<dbReference type="SUPFAM" id="SSF48498">
    <property type="entry name" value="Tetracyclin repressor-like, C-terminal domain"/>
    <property type="match status" value="1"/>
</dbReference>
<evidence type="ECO:0000256" key="2">
    <source>
        <dbReference type="ARBA" id="ARBA00023125"/>
    </source>
</evidence>
<dbReference type="EMBL" id="JAQKAB010000001">
    <property type="protein sequence ID" value="MDA7025454.1"/>
    <property type="molecule type" value="Genomic_DNA"/>
</dbReference>
<feature type="domain" description="HTH tetR-type" evidence="4">
    <location>
        <begin position="20"/>
        <end position="80"/>
    </location>
</feature>
<evidence type="ECO:0000256" key="1">
    <source>
        <dbReference type="ARBA" id="ARBA00022491"/>
    </source>
</evidence>
<dbReference type="RefSeq" id="WP_271339307.1">
    <property type="nucleotide sequence ID" value="NZ_JAQKAB010000001.1"/>
</dbReference>
<dbReference type="PROSITE" id="PS50977">
    <property type="entry name" value="HTH_TETR_2"/>
    <property type="match status" value="1"/>
</dbReference>
<keyword evidence="1" id="KW-0678">Repressor</keyword>
<reference evidence="5 6" key="1">
    <citation type="submission" date="2023-01" db="EMBL/GenBank/DDBJ databases">
        <title>Bacillus changyiensis sp. nov., isolated from a coastal deposit.</title>
        <authorList>
            <person name="Xiao G."/>
            <person name="Lai Q."/>
            <person name="Hu Z."/>
            <person name="Shao Z."/>
        </authorList>
    </citation>
    <scope>NUCLEOTIDE SEQUENCE [LARGE SCALE GENOMIC DNA]</scope>
    <source>
        <strain evidence="5 6">CLL-7-23</strain>
    </source>
</reference>
<dbReference type="PANTHER" id="PTHR43479:SF11">
    <property type="entry name" value="ACREF_ENVCD OPERON REPRESSOR-RELATED"/>
    <property type="match status" value="1"/>
</dbReference>
<sequence>MDREALEQLLQVNDQEVKMSEKQQKIVMAAIEMFSEKGFASTSTSEIAKKAGVAEGTIFRHYKTKKDLLLSIVMPTIINTAAPKFAKSFAKEVFDHQYESYEDFVREILSNRFAFVKKYFPVVKIYFQEVFYHEEMRNLFKTIFNDHVYEKFKQIIEYFKEKGELADLPAESIIRMTITSIVGLIITRFLISEDMDEEQEKERTIQFIMNGVRKR</sequence>
<dbReference type="Pfam" id="PF00440">
    <property type="entry name" value="TetR_N"/>
    <property type="match status" value="1"/>
</dbReference>